<feature type="transmembrane region" description="Helical" evidence="1">
    <location>
        <begin position="21"/>
        <end position="41"/>
    </location>
</feature>
<feature type="transmembrane region" description="Helical" evidence="1">
    <location>
        <begin position="53"/>
        <end position="75"/>
    </location>
</feature>
<evidence type="ECO:0000313" key="4">
    <source>
        <dbReference type="Proteomes" id="UP001201812"/>
    </source>
</evidence>
<gene>
    <name evidence="3" type="ORF">DdX_09229</name>
</gene>
<dbReference type="Proteomes" id="UP001201812">
    <property type="component" value="Unassembled WGS sequence"/>
</dbReference>
<dbReference type="Pfam" id="PF10328">
    <property type="entry name" value="7TM_GPCR_Srx"/>
    <property type="match status" value="1"/>
</dbReference>
<keyword evidence="4" id="KW-1185">Reference proteome</keyword>
<reference evidence="3" key="1">
    <citation type="submission" date="2022-01" db="EMBL/GenBank/DDBJ databases">
        <title>Genome Sequence Resource for Two Populations of Ditylenchus destructor, the Migratory Endoparasitic Phytonematode.</title>
        <authorList>
            <person name="Zhang H."/>
            <person name="Lin R."/>
            <person name="Xie B."/>
        </authorList>
    </citation>
    <scope>NUCLEOTIDE SEQUENCE</scope>
    <source>
        <strain evidence="3">BazhouSP</strain>
    </source>
</reference>
<accession>A0AAD4N0Z0</accession>
<dbReference type="InterPro" id="IPR019430">
    <property type="entry name" value="7TM_GPCR_serpentine_rcpt_Srx"/>
</dbReference>
<keyword evidence="1" id="KW-1133">Transmembrane helix</keyword>
<dbReference type="PANTHER" id="PTHR22718">
    <property type="entry name" value="SERPENTINE RECEPTOR, CLASS X"/>
    <property type="match status" value="1"/>
</dbReference>
<organism evidence="3 4">
    <name type="scientific">Ditylenchus destructor</name>
    <dbReference type="NCBI Taxonomy" id="166010"/>
    <lineage>
        <taxon>Eukaryota</taxon>
        <taxon>Metazoa</taxon>
        <taxon>Ecdysozoa</taxon>
        <taxon>Nematoda</taxon>
        <taxon>Chromadorea</taxon>
        <taxon>Rhabditida</taxon>
        <taxon>Tylenchina</taxon>
        <taxon>Tylenchomorpha</taxon>
        <taxon>Sphaerularioidea</taxon>
        <taxon>Anguinidae</taxon>
        <taxon>Anguininae</taxon>
        <taxon>Ditylenchus</taxon>
    </lineage>
</organism>
<comment type="caution">
    <text evidence="3">The sequence shown here is derived from an EMBL/GenBank/DDBJ whole genome shotgun (WGS) entry which is preliminary data.</text>
</comment>
<feature type="transmembrane region" description="Helical" evidence="1">
    <location>
        <begin position="140"/>
        <end position="165"/>
    </location>
</feature>
<dbReference type="PANTHER" id="PTHR22718:SF25">
    <property type="entry name" value="G-PROTEIN COUPLED RECEPTORS FAMILY 1 PROFILE DOMAIN-CONTAINING PROTEIN"/>
    <property type="match status" value="1"/>
</dbReference>
<evidence type="ECO:0000259" key="2">
    <source>
        <dbReference type="Pfam" id="PF10328"/>
    </source>
</evidence>
<feature type="domain" description="7TM GPCR serpentine receptor class x (Srx)" evidence="2">
    <location>
        <begin position="92"/>
        <end position="170"/>
    </location>
</feature>
<keyword evidence="1" id="KW-0472">Membrane</keyword>
<dbReference type="EMBL" id="JAKKPZ010000016">
    <property type="protein sequence ID" value="KAI1713157.1"/>
    <property type="molecule type" value="Genomic_DNA"/>
</dbReference>
<keyword evidence="1" id="KW-0812">Transmembrane</keyword>
<feature type="transmembrane region" description="Helical" evidence="1">
    <location>
        <begin position="96"/>
        <end position="120"/>
    </location>
</feature>
<proteinExistence type="predicted"/>
<dbReference type="AlphaFoldDB" id="A0AAD4N0Z0"/>
<evidence type="ECO:0000256" key="1">
    <source>
        <dbReference type="SAM" id="Phobius"/>
    </source>
</evidence>
<name>A0AAD4N0Z0_9BILA</name>
<protein>
    <submittedName>
        <fullName evidence="3">Serpentine type 7TM GPCR chemoreceptor srx domain-containing protein</fullName>
    </submittedName>
</protein>
<evidence type="ECO:0000313" key="3">
    <source>
        <dbReference type="EMBL" id="KAI1713157.1"/>
    </source>
</evidence>
<sequence>MSIESMEEPALKSTRIIGASCYLVMSLFSLTLNLLLLSIFIKTHKQLRTISFFILAWQLLICDLFGVFAQFILVIPQTFAGYSTHKQLRTISFFILAWQLLICDLFGVFAQFILVIPQTFAGYSLYSPTFSYAIGSLDTLSYNGAIMFAFLLTINRLCIFIFPAIDRAVFGSPKIYGFAEDEEVIEKMFDDADDK</sequence>